<dbReference type="EMBL" id="JAHCVK010000002">
    <property type="protein sequence ID" value="MBT0653062.1"/>
    <property type="molecule type" value="Genomic_DNA"/>
</dbReference>
<organism evidence="2 3">
    <name type="scientific">Geomobilimonas luticola</name>
    <dbReference type="NCBI Taxonomy" id="1114878"/>
    <lineage>
        <taxon>Bacteria</taxon>
        <taxon>Pseudomonadati</taxon>
        <taxon>Thermodesulfobacteriota</taxon>
        <taxon>Desulfuromonadia</taxon>
        <taxon>Geobacterales</taxon>
        <taxon>Geobacteraceae</taxon>
        <taxon>Geomobilimonas</taxon>
    </lineage>
</organism>
<evidence type="ECO:0000256" key="1">
    <source>
        <dbReference type="SAM" id="Phobius"/>
    </source>
</evidence>
<sequence>MSFEWMIPYLLVAVIVFLAMKIPGWIGKKRGAQPAFVPHYTYVMAGVFLLCIVIYVVVKFIFVVVHQ</sequence>
<dbReference type="RefSeq" id="WP_214175044.1">
    <property type="nucleotide sequence ID" value="NZ_JAHCVK010000002.1"/>
</dbReference>
<keyword evidence="3" id="KW-1185">Reference proteome</keyword>
<name>A0ABS5SCG9_9BACT</name>
<evidence type="ECO:0008006" key="4">
    <source>
        <dbReference type="Google" id="ProtNLM"/>
    </source>
</evidence>
<comment type="caution">
    <text evidence="2">The sequence shown here is derived from an EMBL/GenBank/DDBJ whole genome shotgun (WGS) entry which is preliminary data.</text>
</comment>
<feature type="transmembrane region" description="Helical" evidence="1">
    <location>
        <begin position="6"/>
        <end position="27"/>
    </location>
</feature>
<gene>
    <name evidence="2" type="ORF">KI810_08350</name>
</gene>
<evidence type="ECO:0000313" key="3">
    <source>
        <dbReference type="Proteomes" id="UP000756860"/>
    </source>
</evidence>
<evidence type="ECO:0000313" key="2">
    <source>
        <dbReference type="EMBL" id="MBT0653062.1"/>
    </source>
</evidence>
<feature type="transmembrane region" description="Helical" evidence="1">
    <location>
        <begin position="39"/>
        <end position="65"/>
    </location>
</feature>
<reference evidence="2 3" key="1">
    <citation type="submission" date="2021-05" db="EMBL/GenBank/DDBJ databases">
        <title>The draft genome of Geobacter luticola JCM 17780.</title>
        <authorList>
            <person name="Xu Z."/>
            <person name="Masuda Y."/>
            <person name="Itoh H."/>
            <person name="Senoo K."/>
        </authorList>
    </citation>
    <scope>NUCLEOTIDE SEQUENCE [LARGE SCALE GENOMIC DNA]</scope>
    <source>
        <strain evidence="2 3">JCM 17780</strain>
    </source>
</reference>
<keyword evidence="1" id="KW-0812">Transmembrane</keyword>
<dbReference type="Proteomes" id="UP000756860">
    <property type="component" value="Unassembled WGS sequence"/>
</dbReference>
<protein>
    <recommendedName>
        <fullName evidence="4">DUF2905 family protein</fullName>
    </recommendedName>
</protein>
<keyword evidence="1" id="KW-1133">Transmembrane helix</keyword>
<keyword evidence="1" id="KW-0472">Membrane</keyword>
<accession>A0ABS5SCG9</accession>
<proteinExistence type="predicted"/>